<evidence type="ECO:0000313" key="5">
    <source>
        <dbReference type="EMBL" id="KAK9879643.1"/>
    </source>
</evidence>
<evidence type="ECO:0000256" key="3">
    <source>
        <dbReference type="ARBA" id="ARBA00023274"/>
    </source>
</evidence>
<keyword evidence="6" id="KW-1185">Reference proteome</keyword>
<keyword evidence="3" id="KW-0687">Ribonucleoprotein</keyword>
<dbReference type="Gene3D" id="1.10.287.1480">
    <property type="match status" value="1"/>
</dbReference>
<sequence>MNLSRTISNILPLKNISFAINPTFQQIRTKWVNRWMIRDIKRRKSLTEHAPMRLRVNAMRRNDILPAEIREIADAEIKAFPLDSTPLHITKRCVVTSRGRGVVHRWRLSRIVFRHLADYNKLAGIQRALW</sequence>
<evidence type="ECO:0000313" key="6">
    <source>
        <dbReference type="Proteomes" id="UP001431783"/>
    </source>
</evidence>
<dbReference type="InterPro" id="IPR001209">
    <property type="entry name" value="Ribosomal_uS14"/>
</dbReference>
<dbReference type="GO" id="GO:0003735">
    <property type="term" value="F:structural constituent of ribosome"/>
    <property type="evidence" value="ECO:0007669"/>
    <property type="project" value="InterPro"/>
</dbReference>
<reference evidence="5 6" key="1">
    <citation type="submission" date="2023-03" db="EMBL/GenBank/DDBJ databases">
        <title>Genome insight into feeding habits of ladybird beetles.</title>
        <authorList>
            <person name="Li H.-S."/>
            <person name="Huang Y.-H."/>
            <person name="Pang H."/>
        </authorList>
    </citation>
    <scope>NUCLEOTIDE SEQUENCE [LARGE SCALE GENOMIC DNA]</scope>
    <source>
        <strain evidence="5">SYSU_2023b</strain>
        <tissue evidence="5">Whole body</tissue>
    </source>
</reference>
<proteinExistence type="inferred from homology"/>
<evidence type="ECO:0000256" key="4">
    <source>
        <dbReference type="ARBA" id="ARBA00083755"/>
    </source>
</evidence>
<evidence type="ECO:0000256" key="1">
    <source>
        <dbReference type="ARBA" id="ARBA00009083"/>
    </source>
</evidence>
<dbReference type="Proteomes" id="UP001431783">
    <property type="component" value="Unassembled WGS sequence"/>
</dbReference>
<dbReference type="PANTHER" id="PTHR19836:SF19">
    <property type="entry name" value="SMALL RIBOSOMAL SUBUNIT PROTEIN US14M"/>
    <property type="match status" value="1"/>
</dbReference>
<dbReference type="SUPFAM" id="SSF57716">
    <property type="entry name" value="Glucocorticoid receptor-like (DNA-binding domain)"/>
    <property type="match status" value="1"/>
</dbReference>
<comment type="caution">
    <text evidence="5">The sequence shown here is derived from an EMBL/GenBank/DDBJ whole genome shotgun (WGS) entry which is preliminary data.</text>
</comment>
<dbReference type="FunFam" id="1.10.287.1480:FF:000001">
    <property type="entry name" value="30S ribosomal protein S14"/>
    <property type="match status" value="1"/>
</dbReference>
<dbReference type="GO" id="GO:0006412">
    <property type="term" value="P:translation"/>
    <property type="evidence" value="ECO:0007669"/>
    <property type="project" value="InterPro"/>
</dbReference>
<dbReference type="EMBL" id="JARQZJ010000062">
    <property type="protein sequence ID" value="KAK9879643.1"/>
    <property type="molecule type" value="Genomic_DNA"/>
</dbReference>
<dbReference type="GO" id="GO:0005763">
    <property type="term" value="C:mitochondrial small ribosomal subunit"/>
    <property type="evidence" value="ECO:0007669"/>
    <property type="project" value="TreeGrafter"/>
</dbReference>
<name>A0AAW1UER9_9CUCU</name>
<accession>A0AAW1UER9</accession>
<evidence type="ECO:0000256" key="2">
    <source>
        <dbReference type="ARBA" id="ARBA00022980"/>
    </source>
</evidence>
<organism evidence="5 6">
    <name type="scientific">Henosepilachna vigintioctopunctata</name>
    <dbReference type="NCBI Taxonomy" id="420089"/>
    <lineage>
        <taxon>Eukaryota</taxon>
        <taxon>Metazoa</taxon>
        <taxon>Ecdysozoa</taxon>
        <taxon>Arthropoda</taxon>
        <taxon>Hexapoda</taxon>
        <taxon>Insecta</taxon>
        <taxon>Pterygota</taxon>
        <taxon>Neoptera</taxon>
        <taxon>Endopterygota</taxon>
        <taxon>Coleoptera</taxon>
        <taxon>Polyphaga</taxon>
        <taxon>Cucujiformia</taxon>
        <taxon>Coccinelloidea</taxon>
        <taxon>Coccinellidae</taxon>
        <taxon>Epilachninae</taxon>
        <taxon>Epilachnini</taxon>
        <taxon>Henosepilachna</taxon>
    </lineage>
</organism>
<dbReference type="AlphaFoldDB" id="A0AAW1UER9"/>
<dbReference type="PANTHER" id="PTHR19836">
    <property type="entry name" value="30S RIBOSOMAL PROTEIN S14"/>
    <property type="match status" value="1"/>
</dbReference>
<gene>
    <name evidence="5" type="ORF">WA026_006708</name>
</gene>
<comment type="similarity">
    <text evidence="1">Belongs to the universal ribosomal protein uS14 family.</text>
</comment>
<protein>
    <recommendedName>
        <fullName evidence="4">28S ribosomal protein S14, mitochondrial</fullName>
    </recommendedName>
</protein>
<keyword evidence="2" id="KW-0689">Ribosomal protein</keyword>
<dbReference type="Pfam" id="PF00253">
    <property type="entry name" value="Ribosomal_S14"/>
    <property type="match status" value="1"/>
</dbReference>